<dbReference type="GO" id="GO:0005829">
    <property type="term" value="C:cytosol"/>
    <property type="evidence" value="ECO:0007669"/>
    <property type="project" value="TreeGrafter"/>
</dbReference>
<dbReference type="InterPro" id="IPR006553">
    <property type="entry name" value="Leu-rich_rpt_Cys-con_subtyp"/>
</dbReference>
<dbReference type="Proteomes" id="UP000838412">
    <property type="component" value="Chromosome 3"/>
</dbReference>
<dbReference type="InterPro" id="IPR001611">
    <property type="entry name" value="Leu-rich_rpt"/>
</dbReference>
<dbReference type="Gene3D" id="1.10.533.10">
    <property type="entry name" value="Death Domain, Fas"/>
    <property type="match status" value="2"/>
</dbReference>
<dbReference type="GO" id="GO:0048471">
    <property type="term" value="C:perinuclear region of cytoplasm"/>
    <property type="evidence" value="ECO:0007669"/>
    <property type="project" value="TreeGrafter"/>
</dbReference>
<dbReference type="GO" id="GO:0031267">
    <property type="term" value="F:small GTPase binding"/>
    <property type="evidence" value="ECO:0007669"/>
    <property type="project" value="TreeGrafter"/>
</dbReference>
<dbReference type="InterPro" id="IPR032675">
    <property type="entry name" value="LRR_dom_sf"/>
</dbReference>
<evidence type="ECO:0000313" key="5">
    <source>
        <dbReference type="EMBL" id="CAH1256919.1"/>
    </source>
</evidence>
<dbReference type="Gene3D" id="3.80.10.10">
    <property type="entry name" value="Ribonuclease Inhibitor"/>
    <property type="match status" value="5"/>
</dbReference>
<dbReference type="SMART" id="SM00005">
    <property type="entry name" value="DEATH"/>
    <property type="match status" value="1"/>
</dbReference>
<evidence type="ECO:0000259" key="4">
    <source>
        <dbReference type="PROSITE" id="PS50017"/>
    </source>
</evidence>
<evidence type="ECO:0000256" key="2">
    <source>
        <dbReference type="ARBA" id="ARBA00022737"/>
    </source>
</evidence>
<dbReference type="PROSITE" id="PS50017">
    <property type="entry name" value="DEATH_DOMAIN"/>
    <property type="match status" value="2"/>
</dbReference>
<dbReference type="Pfam" id="PF13516">
    <property type="entry name" value="LRR_6"/>
    <property type="match status" value="7"/>
</dbReference>
<dbReference type="EMBL" id="OV696688">
    <property type="protein sequence ID" value="CAH1256919.1"/>
    <property type="molecule type" value="Genomic_DNA"/>
</dbReference>
<dbReference type="PANTHER" id="PTHR24113">
    <property type="entry name" value="RAN GTPASE-ACTIVATING PROTEIN 1"/>
    <property type="match status" value="1"/>
</dbReference>
<dbReference type="SMART" id="SM00367">
    <property type="entry name" value="LRR_CC"/>
    <property type="match status" value="6"/>
</dbReference>
<evidence type="ECO:0000313" key="6">
    <source>
        <dbReference type="Proteomes" id="UP000838412"/>
    </source>
</evidence>
<feature type="compositionally biased region" description="Polar residues" evidence="3">
    <location>
        <begin position="229"/>
        <end position="242"/>
    </location>
</feature>
<dbReference type="CDD" id="cd01670">
    <property type="entry name" value="Death"/>
    <property type="match status" value="2"/>
</dbReference>
<sequence>MTSMTREVRNIQSHMIRTAMLSTGVTTQQSVEQQERNLKDTGFPQEDIFYDELSISTGQVIRDRIMSALASNSMEVVVIVASKSLLNHKYWPKLELETALRHNKRLYPIWLDDNQDSFKEFSSLVDMDAAMEIVVASIISDEWRTLLHHLGLSEQELETLQNKETPEVACEAGLKLWRETRGQEVTKERLVRAVKDTKVKLRTGTEDPPSHGGQSPPMCPAGQGAAHTADTQQVEPMDTQDSPTVSFIPGQTGSDCMEESVHPAVVHVPENQWSEPIEVKVEPMDAELDAAFEVVSKDLWSDWERLAHTMGFSQSDVEDIKAGSPDQRYEQCWKLLYRWRDREGEKATLQALMQQLRMAGFHGIAEKLDIEDLSDQDGHGASKKNWDDSEASSDSDSDGDDDDSMKGTAPPTKMRPLKMGKRAVLDPPWTTGVKKKKKMEEDGDVEMVEEAGVSTNDNIEQAEVATDDLSFMLTPANIKRWQEAMKTHVVPDSRASLEEQFRFNMLVMHLIKDEVELSHKCKVLYSVQTDGGESPHRIPLDLTCAGNITENLQALAAVLPVGHRVQQADVEELKLRWTDIGDEGVRLLAEMFCYFPSLKHLDLSSNMITSTGATAVAAHMSHLQQLEWLDLSNNVTGEVNLSSWPSSYVYLLGVYNNKGNRLTVRTCHAGFVSLVDQMFSQVYRVELSCWGKVLYSVQTDGGENPHRMILDLTCAGNITENLQALAAVLPVGHRVQQADVEELKLGRTVIRDEEVRLLAEMFCYFPKLKHLGLSSNMITSTGATAVAAHMSHLQQLEWLDLSDDVTGEVNLSSWPSSYVYLLGVYNNKGNRLTVRTCHAGVVSLVDQMFSQVYRVELSHKCKVLYSVQTDGGENPHKMTLDLTCAGNITENLQALAAVLPVGHRVQQADVEELKLGRTDIGDEGARLLAEMLCYFPSLKHLDLSTNRITSKGATAMASHMSHLQQLEWFSFCGNNIGDYGVTALADNSCFIPKLKHLDLSYNGITSTGATAVAAHVPHLQQLEWLDLSGNGIGEVGVTAMYEKLDQLEKLKYLDLTMKGVSAGIRKSLLLTLSNMEHFSEVNLSTRSSSYVYLLGVYNNKGNRLTVKTGYSGVVSLVDQVFSQVYRVDLSCRGKVLYSVQTDGGENPHKMTLDLTCAGNITENLQALAAVLPVGHRVQQADVEELKLGRTVIRDEEVRLLAEMFCYFPSLKHLDLSSNMITSTGATAMAAHMSHLQQLEWLDLSDDVSVDQMFSQVFRVELSHKGKVLYSVQTDGGESPHSMTLDLTCAGNIAKNLQALAAVLPVGHRVQQADVEELKLGMSLIGYEGVPQLWLLTCHTYSSWSG</sequence>
<evidence type="ECO:0000256" key="3">
    <source>
        <dbReference type="SAM" id="MobiDB-lite"/>
    </source>
</evidence>
<dbReference type="Gene3D" id="3.40.50.10140">
    <property type="entry name" value="Toll/interleukin-1 receptor homology (TIR) domain"/>
    <property type="match status" value="1"/>
</dbReference>
<dbReference type="InterPro" id="IPR003591">
    <property type="entry name" value="Leu-rich_rpt_typical-subtyp"/>
</dbReference>
<feature type="region of interest" description="Disordered" evidence="3">
    <location>
        <begin position="375"/>
        <end position="442"/>
    </location>
</feature>
<dbReference type="InterPro" id="IPR027038">
    <property type="entry name" value="RanGap"/>
</dbReference>
<dbReference type="SUPFAM" id="SSF52047">
    <property type="entry name" value="RNI-like"/>
    <property type="match status" value="1"/>
</dbReference>
<dbReference type="GO" id="GO:0005096">
    <property type="term" value="F:GTPase activator activity"/>
    <property type="evidence" value="ECO:0007669"/>
    <property type="project" value="InterPro"/>
</dbReference>
<dbReference type="InterPro" id="IPR000488">
    <property type="entry name" value="Death_dom"/>
</dbReference>
<keyword evidence="6" id="KW-1185">Reference proteome</keyword>
<dbReference type="GO" id="GO:0007165">
    <property type="term" value="P:signal transduction"/>
    <property type="evidence" value="ECO:0007669"/>
    <property type="project" value="InterPro"/>
</dbReference>
<proteinExistence type="predicted"/>
<feature type="domain" description="Death" evidence="4">
    <location>
        <begin position="288"/>
        <end position="368"/>
    </location>
</feature>
<dbReference type="PANTHER" id="PTHR24113:SF15">
    <property type="entry name" value="NACHT DOMAIN-CONTAINING PROTEIN"/>
    <property type="match status" value="1"/>
</dbReference>
<dbReference type="SMART" id="SM00368">
    <property type="entry name" value="LRR_RI"/>
    <property type="match status" value="8"/>
</dbReference>
<feature type="compositionally biased region" description="Basic and acidic residues" evidence="3">
    <location>
        <begin position="375"/>
        <end position="387"/>
    </location>
</feature>
<dbReference type="InterPro" id="IPR011029">
    <property type="entry name" value="DEATH-like_dom_sf"/>
</dbReference>
<accession>A0A8J9ZMC3</accession>
<dbReference type="SUPFAM" id="SSF47986">
    <property type="entry name" value="DEATH domain"/>
    <property type="match status" value="2"/>
</dbReference>
<organism evidence="5 6">
    <name type="scientific">Branchiostoma lanceolatum</name>
    <name type="common">Common lancelet</name>
    <name type="synonym">Amphioxus lanceolatum</name>
    <dbReference type="NCBI Taxonomy" id="7740"/>
    <lineage>
        <taxon>Eukaryota</taxon>
        <taxon>Metazoa</taxon>
        <taxon>Chordata</taxon>
        <taxon>Cephalochordata</taxon>
        <taxon>Leptocardii</taxon>
        <taxon>Amphioxiformes</taxon>
        <taxon>Branchiostomatidae</taxon>
        <taxon>Branchiostoma</taxon>
    </lineage>
</organism>
<feature type="compositionally biased region" description="Acidic residues" evidence="3">
    <location>
        <begin position="388"/>
        <end position="403"/>
    </location>
</feature>
<dbReference type="InterPro" id="IPR035897">
    <property type="entry name" value="Toll_tir_struct_dom_sf"/>
</dbReference>
<dbReference type="GO" id="GO:0005634">
    <property type="term" value="C:nucleus"/>
    <property type="evidence" value="ECO:0007669"/>
    <property type="project" value="TreeGrafter"/>
</dbReference>
<keyword evidence="1" id="KW-0433">Leucine-rich repeat</keyword>
<dbReference type="SMART" id="SM00369">
    <property type="entry name" value="LRR_TYP"/>
    <property type="match status" value="6"/>
</dbReference>
<dbReference type="Pfam" id="PF00531">
    <property type="entry name" value="Death"/>
    <property type="match status" value="2"/>
</dbReference>
<dbReference type="OrthoDB" id="120976at2759"/>
<feature type="region of interest" description="Disordered" evidence="3">
    <location>
        <begin position="201"/>
        <end position="242"/>
    </location>
</feature>
<gene>
    <name evidence="5" type="primary">RANGAP1</name>
    <name evidence="5" type="ORF">BLAG_LOCUS15017</name>
</gene>
<dbReference type="GO" id="GO:0006913">
    <property type="term" value="P:nucleocytoplasmic transport"/>
    <property type="evidence" value="ECO:0007669"/>
    <property type="project" value="TreeGrafter"/>
</dbReference>
<reference evidence="5" key="1">
    <citation type="submission" date="2022-01" db="EMBL/GenBank/DDBJ databases">
        <authorList>
            <person name="Braso-Vives M."/>
        </authorList>
    </citation>
    <scope>NUCLEOTIDE SEQUENCE</scope>
</reference>
<keyword evidence="2" id="KW-0677">Repeat</keyword>
<feature type="domain" description="Death" evidence="4">
    <location>
        <begin position="128"/>
        <end position="196"/>
    </location>
</feature>
<evidence type="ECO:0000256" key="1">
    <source>
        <dbReference type="ARBA" id="ARBA00022614"/>
    </source>
</evidence>
<protein>
    <submittedName>
        <fullName evidence="5">RANGAP1 protein</fullName>
    </submittedName>
</protein>
<name>A0A8J9ZMC3_BRALA</name>